<keyword evidence="2" id="KW-1185">Reference proteome</keyword>
<dbReference type="RefSeq" id="WP_281261413.1">
    <property type="nucleotide sequence ID" value="NZ_QAOH01000004.1"/>
</dbReference>
<proteinExistence type="predicted"/>
<dbReference type="AlphaFoldDB" id="A0A2T5HSF5"/>
<reference evidence="1 2" key="1">
    <citation type="submission" date="2018-04" db="EMBL/GenBank/DDBJ databases">
        <title>Genomic Encyclopedia of Archaeal and Bacterial Type Strains, Phase II (KMG-II): from individual species to whole genera.</title>
        <authorList>
            <person name="Goeker M."/>
        </authorList>
    </citation>
    <scope>NUCLEOTIDE SEQUENCE [LARGE SCALE GENOMIC DNA]</scope>
    <source>
        <strain evidence="1 2">DSM 100434</strain>
    </source>
</reference>
<name>A0A2T5HSF5_9RHOB</name>
<dbReference type="EMBL" id="QAOH01000004">
    <property type="protein sequence ID" value="PTQ74486.1"/>
    <property type="molecule type" value="Genomic_DNA"/>
</dbReference>
<evidence type="ECO:0000313" key="1">
    <source>
        <dbReference type="EMBL" id="PTQ74486.1"/>
    </source>
</evidence>
<organism evidence="1 2">
    <name type="scientific">Celeribacter persicus</name>
    <dbReference type="NCBI Taxonomy" id="1651082"/>
    <lineage>
        <taxon>Bacteria</taxon>
        <taxon>Pseudomonadati</taxon>
        <taxon>Pseudomonadota</taxon>
        <taxon>Alphaproteobacteria</taxon>
        <taxon>Rhodobacterales</taxon>
        <taxon>Roseobacteraceae</taxon>
        <taxon>Celeribacter</taxon>
    </lineage>
</organism>
<evidence type="ECO:0000313" key="2">
    <source>
        <dbReference type="Proteomes" id="UP000244077"/>
    </source>
</evidence>
<comment type="caution">
    <text evidence="1">The sequence shown here is derived from an EMBL/GenBank/DDBJ whole genome shotgun (WGS) entry which is preliminary data.</text>
</comment>
<sequence length="43" mass="4906">MLWRKVKAVLRALWLGEALTAALRRNREAADALDAVVKEMLKQ</sequence>
<accession>A0A2T5HSF5</accession>
<dbReference type="Proteomes" id="UP000244077">
    <property type="component" value="Unassembled WGS sequence"/>
</dbReference>
<protein>
    <submittedName>
        <fullName evidence="1">Uncharacterized protein</fullName>
    </submittedName>
</protein>
<gene>
    <name evidence="1" type="ORF">C8N42_104130</name>
</gene>